<dbReference type="OrthoDB" id="4426339at2"/>
<proteinExistence type="predicted"/>
<reference evidence="1 2" key="1">
    <citation type="submission" date="2018-11" db="EMBL/GenBank/DDBJ databases">
        <title>Genomes From Bacteria Associated with the Canine Oral Cavity: a Test Case for Automated Genome-Based Taxonomic Assignment.</title>
        <authorList>
            <person name="Coil D.A."/>
            <person name="Jospin G."/>
            <person name="Darling A.E."/>
            <person name="Wallis C."/>
            <person name="Davis I.J."/>
            <person name="Harris S."/>
            <person name="Eisen J.A."/>
            <person name="Holcombe L.J."/>
            <person name="O'Flynn C."/>
        </authorList>
    </citation>
    <scope>NUCLEOTIDE SEQUENCE [LARGE SCALE GENOMIC DNA]</scope>
    <source>
        <strain evidence="1 2">OH5050</strain>
    </source>
</reference>
<dbReference type="RefSeq" id="WP_124934436.1">
    <property type="nucleotide sequence ID" value="NZ_JAGFOU010000014.1"/>
</dbReference>
<dbReference type="Proteomes" id="UP000271272">
    <property type="component" value="Unassembled WGS sequence"/>
</dbReference>
<gene>
    <name evidence="1" type="ORF">EII10_10410</name>
</gene>
<name>A0A3P1UVX7_9ACTO</name>
<evidence type="ECO:0000313" key="1">
    <source>
        <dbReference type="EMBL" id="RRD26104.1"/>
    </source>
</evidence>
<comment type="caution">
    <text evidence="1">The sequence shown here is derived from an EMBL/GenBank/DDBJ whole genome shotgun (WGS) entry which is preliminary data.</text>
</comment>
<protein>
    <recommendedName>
        <fullName evidence="3">Thiamine biosynthesis protein ThiF</fullName>
    </recommendedName>
</protein>
<dbReference type="AlphaFoldDB" id="A0A3P1UVX7"/>
<dbReference type="EMBL" id="RQZC01000022">
    <property type="protein sequence ID" value="RRD26104.1"/>
    <property type="molecule type" value="Genomic_DNA"/>
</dbReference>
<evidence type="ECO:0008006" key="3">
    <source>
        <dbReference type="Google" id="ProtNLM"/>
    </source>
</evidence>
<dbReference type="Gene3D" id="3.40.50.720">
    <property type="entry name" value="NAD(P)-binding Rossmann-like Domain"/>
    <property type="match status" value="1"/>
</dbReference>
<evidence type="ECO:0000313" key="2">
    <source>
        <dbReference type="Proteomes" id="UP000271272"/>
    </source>
</evidence>
<keyword evidence="2" id="KW-1185">Reference proteome</keyword>
<sequence length="318" mass="33979">MRIRGHRAVLWREPGVSQVGTETGRTTIVRGLSTAEQHFLDQFPTAMSRGGVYHLARRTQVPAPRARRIVEDLEAHGALVRRPGAEPSTPDEVYWDRLGGDARARGRALGSATAAIYGSGALPQEIALWLAEAGVGTILSPTAQDDGLEELLAARAPAVRTRAGLGARPDLVVAVEPHVIDPLRARRLAQEGLAHLPVLVREVSVRVGPVLGEGLCATCLDLWERDADPCWPALATQMRTLAAPEIERLLAHQAAALAARAAIDALLDSAGASPAAPQDGSGERLPWSRHSIELSGTDPLGLRRRWQPHPECLCAALA</sequence>
<organism evidence="1 2">
    <name type="scientific">Actinomyces bowdenii</name>
    <dbReference type="NCBI Taxonomy" id="131109"/>
    <lineage>
        <taxon>Bacteria</taxon>
        <taxon>Bacillati</taxon>
        <taxon>Actinomycetota</taxon>
        <taxon>Actinomycetes</taxon>
        <taxon>Actinomycetales</taxon>
        <taxon>Actinomycetaceae</taxon>
        <taxon>Actinomyces</taxon>
    </lineage>
</organism>
<accession>A0A3P1UVX7</accession>